<organism evidence="1">
    <name type="scientific">Rhizophora mucronata</name>
    <name type="common">Asiatic mangrove</name>
    <dbReference type="NCBI Taxonomy" id="61149"/>
    <lineage>
        <taxon>Eukaryota</taxon>
        <taxon>Viridiplantae</taxon>
        <taxon>Streptophyta</taxon>
        <taxon>Embryophyta</taxon>
        <taxon>Tracheophyta</taxon>
        <taxon>Spermatophyta</taxon>
        <taxon>Magnoliopsida</taxon>
        <taxon>eudicotyledons</taxon>
        <taxon>Gunneridae</taxon>
        <taxon>Pentapetalae</taxon>
        <taxon>rosids</taxon>
        <taxon>fabids</taxon>
        <taxon>Malpighiales</taxon>
        <taxon>Rhizophoraceae</taxon>
        <taxon>Rhizophora</taxon>
    </lineage>
</organism>
<reference evidence="1" key="1">
    <citation type="submission" date="2018-02" db="EMBL/GenBank/DDBJ databases">
        <title>Rhizophora mucronata_Transcriptome.</title>
        <authorList>
            <person name="Meera S.P."/>
            <person name="Sreeshan A."/>
            <person name="Augustine A."/>
        </authorList>
    </citation>
    <scope>NUCLEOTIDE SEQUENCE</scope>
    <source>
        <tissue evidence="1">Leaf</tissue>
    </source>
</reference>
<dbReference type="AlphaFoldDB" id="A0A2P2P6Z7"/>
<evidence type="ECO:0000313" key="1">
    <source>
        <dbReference type="EMBL" id="MBX50534.1"/>
    </source>
</evidence>
<sequence length="28" mass="3481">MLYYRCFVLPCSISIDNIWKFLFCSRYV</sequence>
<proteinExistence type="predicted"/>
<dbReference type="EMBL" id="GGEC01070050">
    <property type="protein sequence ID" value="MBX50534.1"/>
    <property type="molecule type" value="Transcribed_RNA"/>
</dbReference>
<accession>A0A2P2P6Z7</accession>
<name>A0A2P2P6Z7_RHIMU</name>
<protein>
    <submittedName>
        <fullName evidence="1">Uncharacterized protein</fullName>
    </submittedName>
</protein>